<evidence type="ECO:0000256" key="10">
    <source>
        <dbReference type="ARBA" id="ARBA00029409"/>
    </source>
</evidence>
<gene>
    <name evidence="14" type="primary">folK</name>
    <name evidence="14" type="ORF">ABUH87_13425</name>
</gene>
<evidence type="ECO:0000256" key="12">
    <source>
        <dbReference type="ARBA" id="ARBA00033413"/>
    </source>
</evidence>
<evidence type="ECO:0000256" key="2">
    <source>
        <dbReference type="ARBA" id="ARBA00005810"/>
    </source>
</evidence>
<evidence type="ECO:0000256" key="5">
    <source>
        <dbReference type="ARBA" id="ARBA00022679"/>
    </source>
</evidence>
<dbReference type="Pfam" id="PF01288">
    <property type="entry name" value="HPPK"/>
    <property type="match status" value="1"/>
</dbReference>
<keyword evidence="7" id="KW-0418">Kinase</keyword>
<dbReference type="PANTHER" id="PTHR43071:SF1">
    <property type="entry name" value="2-AMINO-4-HYDROXY-6-HYDROXYMETHYLDIHYDROPTERIDINE PYROPHOSPHOKINASE"/>
    <property type="match status" value="1"/>
</dbReference>
<protein>
    <recommendedName>
        <fullName evidence="4">2-amino-4-hydroxy-6-hydroxymethyldihydropteridine pyrophosphokinase</fullName>
        <ecNumber evidence="3">2.7.6.3</ecNumber>
    </recommendedName>
    <alternativeName>
        <fullName evidence="11">6-hydroxymethyl-7,8-dihydropterin pyrophosphokinase</fullName>
    </alternativeName>
    <alternativeName>
        <fullName evidence="12">7,8-dihydro-6-hydroxymethylpterin-pyrophosphokinase</fullName>
    </alternativeName>
</protein>
<accession>A0ABV3RDH1</accession>
<evidence type="ECO:0000259" key="13">
    <source>
        <dbReference type="Pfam" id="PF01288"/>
    </source>
</evidence>
<evidence type="ECO:0000256" key="8">
    <source>
        <dbReference type="ARBA" id="ARBA00022840"/>
    </source>
</evidence>
<dbReference type="Gene3D" id="3.30.70.560">
    <property type="entry name" value="7,8-Dihydro-6-hydroxymethylpterin-pyrophosphokinase HPPK"/>
    <property type="match status" value="1"/>
</dbReference>
<evidence type="ECO:0000256" key="11">
    <source>
        <dbReference type="ARBA" id="ARBA00029766"/>
    </source>
</evidence>
<evidence type="ECO:0000256" key="9">
    <source>
        <dbReference type="ARBA" id="ARBA00022909"/>
    </source>
</evidence>
<evidence type="ECO:0000256" key="1">
    <source>
        <dbReference type="ARBA" id="ARBA00005051"/>
    </source>
</evidence>
<evidence type="ECO:0000256" key="7">
    <source>
        <dbReference type="ARBA" id="ARBA00022777"/>
    </source>
</evidence>
<comment type="caution">
    <text evidence="14">The sequence shown here is derived from an EMBL/GenBank/DDBJ whole genome shotgun (WGS) entry which is preliminary data.</text>
</comment>
<evidence type="ECO:0000256" key="4">
    <source>
        <dbReference type="ARBA" id="ARBA00016218"/>
    </source>
</evidence>
<dbReference type="RefSeq" id="WP_367774520.1">
    <property type="nucleotide sequence ID" value="NZ_JBFNXR010000050.1"/>
</dbReference>
<keyword evidence="5 14" id="KW-0808">Transferase</keyword>
<evidence type="ECO:0000256" key="3">
    <source>
        <dbReference type="ARBA" id="ARBA00013253"/>
    </source>
</evidence>
<dbReference type="GO" id="GO:0003848">
    <property type="term" value="F:2-amino-4-hydroxy-6-hydroxymethyldihydropteridine diphosphokinase activity"/>
    <property type="evidence" value="ECO:0007669"/>
    <property type="project" value="UniProtKB-EC"/>
</dbReference>
<evidence type="ECO:0000313" key="14">
    <source>
        <dbReference type="EMBL" id="MEW9856136.1"/>
    </source>
</evidence>
<sequence length="192" mass="21393">MSQRYLIALGSNLRHMRHGSPRAVLAAAQLALAQAGLEIESASPVLLSAPVGPSRRQYANGALVVRTKMPPTELLALLKGLERQFGRRAGGVRWRARVLDLDIILWSGGTCTTHALTIPHPLYTQRDFVLRPAAQIAPDWRDPRSGLTLRHLCRRAQTHRLTRPLAGPRGQRVRRRMRGPLAQSVEQLTFNQ</sequence>
<comment type="function">
    <text evidence="10">Catalyzes the transfer of pyrophosphate from adenosine triphosphate (ATP) to 6-hydroxymethyl-7,8-dihydropterin, an enzymatic step in folate biosynthesis pathway.</text>
</comment>
<dbReference type="CDD" id="cd00483">
    <property type="entry name" value="HPPK"/>
    <property type="match status" value="1"/>
</dbReference>
<dbReference type="Proteomes" id="UP001556118">
    <property type="component" value="Unassembled WGS sequence"/>
</dbReference>
<keyword evidence="8" id="KW-0067">ATP-binding</keyword>
<keyword evidence="6" id="KW-0547">Nucleotide-binding</keyword>
<dbReference type="NCBIfam" id="TIGR01498">
    <property type="entry name" value="folK"/>
    <property type="match status" value="1"/>
</dbReference>
<proteinExistence type="inferred from homology"/>
<dbReference type="SUPFAM" id="SSF55083">
    <property type="entry name" value="6-hydroxymethyl-7,8-dihydropterin pyrophosphokinase, HPPK"/>
    <property type="match status" value="1"/>
</dbReference>
<comment type="pathway">
    <text evidence="1">Cofactor biosynthesis; tetrahydrofolate biosynthesis; 2-amino-4-hydroxy-6-hydroxymethyl-7,8-dihydropteridine diphosphate from 7,8-dihydroneopterin triphosphate: step 4/4.</text>
</comment>
<comment type="similarity">
    <text evidence="2">Belongs to the HPPK family.</text>
</comment>
<dbReference type="InterPro" id="IPR000550">
    <property type="entry name" value="Hppk"/>
</dbReference>
<evidence type="ECO:0000313" key="15">
    <source>
        <dbReference type="Proteomes" id="UP001556118"/>
    </source>
</evidence>
<dbReference type="EC" id="2.7.6.3" evidence="3"/>
<feature type="domain" description="7,8-dihydro-6-hydroxymethylpterin-pyrophosphokinase" evidence="13">
    <location>
        <begin position="7"/>
        <end position="138"/>
    </location>
</feature>
<dbReference type="EMBL" id="JBFNXR010000050">
    <property type="protein sequence ID" value="MEW9856136.1"/>
    <property type="molecule type" value="Genomic_DNA"/>
</dbReference>
<organism evidence="14 15">
    <name type="scientific">Novosphingobium rhizovicinum</name>
    <dbReference type="NCBI Taxonomy" id="3228928"/>
    <lineage>
        <taxon>Bacteria</taxon>
        <taxon>Pseudomonadati</taxon>
        <taxon>Pseudomonadota</taxon>
        <taxon>Alphaproteobacteria</taxon>
        <taxon>Sphingomonadales</taxon>
        <taxon>Sphingomonadaceae</taxon>
        <taxon>Novosphingobium</taxon>
    </lineage>
</organism>
<dbReference type="PANTHER" id="PTHR43071">
    <property type="entry name" value="2-AMINO-4-HYDROXY-6-HYDROXYMETHYLDIHYDROPTERIDINE PYROPHOSPHOKINASE"/>
    <property type="match status" value="1"/>
</dbReference>
<name>A0ABV3RDH1_9SPHN</name>
<keyword evidence="15" id="KW-1185">Reference proteome</keyword>
<reference evidence="14 15" key="1">
    <citation type="submission" date="2024-06" db="EMBL/GenBank/DDBJ databases">
        <title>Novosphingobium rhizovicinus M1R2S20.</title>
        <authorList>
            <person name="Sun J.-Q."/>
        </authorList>
    </citation>
    <scope>NUCLEOTIDE SEQUENCE [LARGE SCALE GENOMIC DNA]</scope>
    <source>
        <strain evidence="14 15">M1R2S20</strain>
    </source>
</reference>
<dbReference type="InterPro" id="IPR035907">
    <property type="entry name" value="Hppk_sf"/>
</dbReference>
<evidence type="ECO:0000256" key="6">
    <source>
        <dbReference type="ARBA" id="ARBA00022741"/>
    </source>
</evidence>
<keyword evidence="9" id="KW-0289">Folate biosynthesis</keyword>